<comment type="caution">
    <text evidence="1">The sequence shown here is derived from an EMBL/GenBank/DDBJ whole genome shotgun (WGS) entry which is preliminary data.</text>
</comment>
<dbReference type="Gene3D" id="1.25.40.10">
    <property type="entry name" value="Tetratricopeptide repeat domain"/>
    <property type="match status" value="1"/>
</dbReference>
<gene>
    <name evidence="1" type="ORF">WM40_00865</name>
</gene>
<dbReference type="SUPFAM" id="SSF48452">
    <property type="entry name" value="TPR-like"/>
    <property type="match status" value="1"/>
</dbReference>
<dbReference type="STRING" id="28092.WM40_00865"/>
<dbReference type="AlphaFoldDB" id="A0A0F5K5N4"/>
<evidence type="ECO:0000313" key="2">
    <source>
        <dbReference type="Proteomes" id="UP000033618"/>
    </source>
</evidence>
<keyword evidence="2" id="KW-1185">Reference proteome</keyword>
<dbReference type="InterPro" id="IPR005415">
    <property type="entry name" value="T3SS_Ca_resp_chp_LcrH/SycD"/>
</dbReference>
<evidence type="ECO:0000313" key="1">
    <source>
        <dbReference type="EMBL" id="KKB65408.1"/>
    </source>
</evidence>
<accession>A0A0F5K5N4</accession>
<dbReference type="InterPro" id="IPR016379">
    <property type="entry name" value="T3SS_Ca_resp_chp_LcrH/SycD_sub"/>
</dbReference>
<dbReference type="InterPro" id="IPR011990">
    <property type="entry name" value="TPR-like_helical_dom_sf"/>
</dbReference>
<organism evidence="1 2">
    <name type="scientific">Robbsia andropogonis</name>
    <dbReference type="NCBI Taxonomy" id="28092"/>
    <lineage>
        <taxon>Bacteria</taxon>
        <taxon>Pseudomonadati</taxon>
        <taxon>Pseudomonadota</taxon>
        <taxon>Betaproteobacteria</taxon>
        <taxon>Burkholderiales</taxon>
        <taxon>Burkholderiaceae</taxon>
        <taxon>Robbsia</taxon>
    </lineage>
</organism>
<dbReference type="PRINTS" id="PR01595">
    <property type="entry name" value="SYCDCHAPRONE"/>
</dbReference>
<dbReference type="Proteomes" id="UP000033618">
    <property type="component" value="Unassembled WGS sequence"/>
</dbReference>
<reference evidence="1 2" key="1">
    <citation type="submission" date="2015-03" db="EMBL/GenBank/DDBJ databases">
        <title>Draft Genome Sequence of Burkholderia andropogonis type strain ICMP2807, isolated from Sorghum bicolor.</title>
        <authorList>
            <person name="Lopes-Santos L."/>
            <person name="Castro D.B."/>
            <person name="Ottoboni L.M."/>
            <person name="Park D."/>
            <person name="Weirc B.S."/>
            <person name="Destefano S.A."/>
        </authorList>
    </citation>
    <scope>NUCLEOTIDE SEQUENCE [LARGE SCALE GENOMIC DNA]</scope>
    <source>
        <strain evidence="1 2">ICMP2807</strain>
    </source>
</reference>
<dbReference type="NCBIfam" id="TIGR02552">
    <property type="entry name" value="LcrH_SycD"/>
    <property type="match status" value="1"/>
</dbReference>
<name>A0A0F5K5N4_9BURK</name>
<dbReference type="PATRIC" id="fig|28092.6.peg.196"/>
<proteinExistence type="predicted"/>
<dbReference type="EMBL" id="LAQU01000001">
    <property type="protein sequence ID" value="KKB65408.1"/>
    <property type="molecule type" value="Genomic_DNA"/>
</dbReference>
<dbReference type="PIRSF" id="PIRSF003165">
    <property type="entry name" value="Chaperone_SicA"/>
    <property type="match status" value="1"/>
</dbReference>
<protein>
    <recommendedName>
        <fullName evidence="3">Type III secretion protein</fullName>
    </recommendedName>
</protein>
<evidence type="ECO:0008006" key="3">
    <source>
        <dbReference type="Google" id="ProtNLM"/>
    </source>
</evidence>
<sequence>MVGGRWVEWVAQGGLTRDFVGIDEREMETAYHYATQLYQQKRYQDASVLFLFLSAHNQWESRYLLGAAGCAQMLGRFEDALSSYGTAASLQMSDPMPQFRIAECLIALNMREEAVETLRFVIDLADAPEHVALRARARATREWLLQEARP</sequence>